<keyword evidence="3" id="KW-1185">Reference proteome</keyword>
<gene>
    <name evidence="2" type="ORF">E1I69_08940</name>
</gene>
<proteinExistence type="predicted"/>
<evidence type="ECO:0000313" key="2">
    <source>
        <dbReference type="EMBL" id="THE12990.1"/>
    </source>
</evidence>
<keyword evidence="1" id="KW-0812">Transmembrane</keyword>
<dbReference type="RefSeq" id="WP_136379266.1">
    <property type="nucleotide sequence ID" value="NZ_SLUB01000012.1"/>
</dbReference>
<reference evidence="2 3" key="1">
    <citation type="journal article" date="2019" name="Indoor Air">
        <title>Impacts of indoor surface finishes on bacterial viability.</title>
        <authorList>
            <person name="Hu J."/>
            <person name="Maamar S.B."/>
            <person name="Glawe A.J."/>
            <person name="Gottel N."/>
            <person name="Gilbert J.A."/>
            <person name="Hartmann E.M."/>
        </authorList>
    </citation>
    <scope>NUCLEOTIDE SEQUENCE [LARGE SCALE GENOMIC DNA]</scope>
    <source>
        <strain evidence="2 3">AF060A6</strain>
    </source>
</reference>
<accession>A0A4S3PTB8</accession>
<name>A0A4S3PTB8_9BACI</name>
<dbReference type="OrthoDB" id="2657646at2"/>
<evidence type="ECO:0000256" key="1">
    <source>
        <dbReference type="SAM" id="Phobius"/>
    </source>
</evidence>
<keyword evidence="1" id="KW-1133">Transmembrane helix</keyword>
<protein>
    <submittedName>
        <fullName evidence="2">Uncharacterized protein</fullName>
    </submittedName>
</protein>
<evidence type="ECO:0000313" key="3">
    <source>
        <dbReference type="Proteomes" id="UP000306477"/>
    </source>
</evidence>
<dbReference type="Proteomes" id="UP000306477">
    <property type="component" value="Unassembled WGS sequence"/>
</dbReference>
<organism evidence="2 3">
    <name type="scientific">Bacillus timonensis</name>
    <dbReference type="NCBI Taxonomy" id="1033734"/>
    <lineage>
        <taxon>Bacteria</taxon>
        <taxon>Bacillati</taxon>
        <taxon>Bacillota</taxon>
        <taxon>Bacilli</taxon>
        <taxon>Bacillales</taxon>
        <taxon>Bacillaceae</taxon>
        <taxon>Bacillus</taxon>
    </lineage>
</organism>
<sequence length="105" mass="12012">MKNIYCEKCSAEITDKSNLVITTYFLFVRAYHDRCYSKSLKGWETVFGGNEPINGTSGNVKAILGFVLAMILFLTSSLYSLIGIVALYLPLMRLYAWYSIERYLE</sequence>
<comment type="caution">
    <text evidence="2">The sequence shown here is derived from an EMBL/GenBank/DDBJ whole genome shotgun (WGS) entry which is preliminary data.</text>
</comment>
<feature type="transmembrane region" description="Helical" evidence="1">
    <location>
        <begin position="62"/>
        <end position="89"/>
    </location>
</feature>
<dbReference type="AlphaFoldDB" id="A0A4S3PTB8"/>
<keyword evidence="1" id="KW-0472">Membrane</keyword>
<dbReference type="EMBL" id="SLUB01000012">
    <property type="protein sequence ID" value="THE12990.1"/>
    <property type="molecule type" value="Genomic_DNA"/>
</dbReference>